<dbReference type="SUPFAM" id="SSF46785">
    <property type="entry name" value="Winged helix' DNA-binding domain"/>
    <property type="match status" value="1"/>
</dbReference>
<dbReference type="PANTHER" id="PTHR33221:SF15">
    <property type="entry name" value="HTH-TYPE TRANSCRIPTIONAL REGULATOR YWGB-RELATED"/>
    <property type="match status" value="1"/>
</dbReference>
<dbReference type="AlphaFoldDB" id="A0A3A1QZG7"/>
<dbReference type="InterPro" id="IPR000944">
    <property type="entry name" value="Tscrpt_reg_Rrf2"/>
</dbReference>
<proteinExistence type="predicted"/>
<comment type="caution">
    <text evidence="1">The sequence shown here is derived from an EMBL/GenBank/DDBJ whole genome shotgun (WGS) entry which is preliminary data.</text>
</comment>
<evidence type="ECO:0000313" key="1">
    <source>
        <dbReference type="EMBL" id="RIW34686.1"/>
    </source>
</evidence>
<dbReference type="GO" id="GO:0003700">
    <property type="term" value="F:DNA-binding transcription factor activity"/>
    <property type="evidence" value="ECO:0007669"/>
    <property type="project" value="TreeGrafter"/>
</dbReference>
<dbReference type="Gene3D" id="1.10.10.10">
    <property type="entry name" value="Winged helix-like DNA-binding domain superfamily/Winged helix DNA-binding domain"/>
    <property type="match status" value="1"/>
</dbReference>
<keyword evidence="2" id="KW-1185">Reference proteome</keyword>
<organism evidence="1 2">
    <name type="scientific">Bacillus salacetis</name>
    <dbReference type="NCBI Taxonomy" id="2315464"/>
    <lineage>
        <taxon>Bacteria</taxon>
        <taxon>Bacillati</taxon>
        <taxon>Bacillota</taxon>
        <taxon>Bacilli</taxon>
        <taxon>Bacillales</taxon>
        <taxon>Bacillaceae</taxon>
        <taxon>Bacillus</taxon>
    </lineage>
</organism>
<dbReference type="Proteomes" id="UP000265801">
    <property type="component" value="Unassembled WGS sequence"/>
</dbReference>
<dbReference type="InterPro" id="IPR036390">
    <property type="entry name" value="WH_DNA-bd_sf"/>
</dbReference>
<dbReference type="InterPro" id="IPR036388">
    <property type="entry name" value="WH-like_DNA-bd_sf"/>
</dbReference>
<dbReference type="RefSeq" id="WP_119546624.1">
    <property type="nucleotide sequence ID" value="NZ_QXIR01000010.1"/>
</dbReference>
<protein>
    <submittedName>
        <fullName evidence="1">Rrf2 family transcriptional regulator</fullName>
    </submittedName>
</protein>
<accession>A0A3A1QZG7</accession>
<dbReference type="OrthoDB" id="3242805at2"/>
<gene>
    <name evidence="1" type="ORF">D3H55_09230</name>
</gene>
<dbReference type="Pfam" id="PF02082">
    <property type="entry name" value="Rrf2"/>
    <property type="match status" value="1"/>
</dbReference>
<reference evidence="1 2" key="1">
    <citation type="submission" date="2018-09" db="EMBL/GenBank/DDBJ databases">
        <title>Bacillus saliacetes sp. nov., isolated from Thai shrimp paste (Ka-pi).</title>
        <authorList>
            <person name="Daroonpunt R."/>
            <person name="Tanasupawat S."/>
            <person name="Yiamsombut S."/>
        </authorList>
    </citation>
    <scope>NUCLEOTIDE SEQUENCE [LARGE SCALE GENOMIC DNA]</scope>
    <source>
        <strain evidence="1 2">SKP7-4</strain>
    </source>
</reference>
<evidence type="ECO:0000313" key="2">
    <source>
        <dbReference type="Proteomes" id="UP000265801"/>
    </source>
</evidence>
<name>A0A3A1QZG7_9BACI</name>
<sequence length="143" mass="15722">MNSEFTIAVHSLVYLAYVPDHMASSQAIAQNVATNPVRVRKIMSALREAGFVRTKEGTGGGYTLAAEPRDITLGQVYRSVSFGAIKPAWCKGEREESCMISTNIQQVVNGIFADADEIFAEYLDKTTIQSVLEQIKQTMNTNV</sequence>
<dbReference type="EMBL" id="QXIR01000010">
    <property type="protein sequence ID" value="RIW34686.1"/>
    <property type="molecule type" value="Genomic_DNA"/>
</dbReference>
<dbReference type="PROSITE" id="PS51197">
    <property type="entry name" value="HTH_RRF2_2"/>
    <property type="match status" value="1"/>
</dbReference>
<dbReference type="PANTHER" id="PTHR33221">
    <property type="entry name" value="WINGED HELIX-TURN-HELIX TRANSCRIPTIONAL REGULATOR, RRF2 FAMILY"/>
    <property type="match status" value="1"/>
</dbReference>
<dbReference type="GO" id="GO:0005829">
    <property type="term" value="C:cytosol"/>
    <property type="evidence" value="ECO:0007669"/>
    <property type="project" value="TreeGrafter"/>
</dbReference>